<dbReference type="GO" id="GO:0016881">
    <property type="term" value="F:acid-amino acid ligase activity"/>
    <property type="evidence" value="ECO:0007669"/>
    <property type="project" value="InterPro"/>
</dbReference>
<comment type="caution">
    <text evidence="5">The sequence shown here is derived from an EMBL/GenBank/DDBJ whole genome shotgun (WGS) entry which is preliminary data.</text>
</comment>
<evidence type="ECO:0000256" key="3">
    <source>
        <dbReference type="ARBA" id="ARBA00023136"/>
    </source>
</evidence>
<evidence type="ECO:0000313" key="5">
    <source>
        <dbReference type="EMBL" id="PIY58561.1"/>
    </source>
</evidence>
<dbReference type="SUPFAM" id="SSF109998">
    <property type="entry name" value="Triger factor/SurA peptide-binding domain-like"/>
    <property type="match status" value="1"/>
</dbReference>
<organism evidence="5 6">
    <name type="scientific">Candidatus Yonathbacteria bacterium CG_4_10_14_0_8_um_filter_43_17</name>
    <dbReference type="NCBI Taxonomy" id="1975099"/>
    <lineage>
        <taxon>Bacteria</taxon>
        <taxon>Candidatus Yonathiibacteriota</taxon>
    </lineage>
</organism>
<dbReference type="AlphaFoldDB" id="A0A2M7Q552"/>
<gene>
    <name evidence="5" type="ORF">COY98_01430</name>
</gene>
<dbReference type="Gene3D" id="1.10.4030.10">
    <property type="entry name" value="Porin chaperone SurA, peptide-binding domain"/>
    <property type="match status" value="1"/>
</dbReference>
<keyword evidence="2" id="KW-1003">Cell membrane</keyword>
<protein>
    <recommendedName>
        <fullName evidence="7">PpiC domain-containing protein</fullName>
    </recommendedName>
</protein>
<dbReference type="GO" id="GO:0005886">
    <property type="term" value="C:plasma membrane"/>
    <property type="evidence" value="ECO:0007669"/>
    <property type="project" value="UniProtKB-SubCell"/>
</dbReference>
<dbReference type="InterPro" id="IPR036615">
    <property type="entry name" value="Mur_ligase_C_dom_sf"/>
</dbReference>
<proteinExistence type="predicted"/>
<evidence type="ECO:0000313" key="6">
    <source>
        <dbReference type="Proteomes" id="UP000230732"/>
    </source>
</evidence>
<dbReference type="EMBL" id="PFKX01000030">
    <property type="protein sequence ID" value="PIY58561.1"/>
    <property type="molecule type" value="Genomic_DNA"/>
</dbReference>
<sequence>MAMMAKMRSLAPWFILSVGGLFVLFMVLSDSRISDIIGKRSNDVGSVNGEKISYQEFSDMLEQYRQYQQQQTGQEIPESQMDMLRDNVWESLVSQKLIAQKIEEFGIKVTNDEIKDVLLGPNPPASVTRFFTDSLGNFNRQAYESAIFNPQNKEAMKQVEEQVRQQLLQQKLQNTVTASVMVSESDIKQKFVEQSTKISADYIFIDANTIPEAQIKVTDSEIENYLRDTITPNDVIITMGAGDIYKVGESLLG</sequence>
<dbReference type="PANTHER" id="PTHR47529">
    <property type="entry name" value="PEPTIDYL-PROLYL CIS-TRANS ISOMERASE D"/>
    <property type="match status" value="1"/>
</dbReference>
<keyword evidence="3" id="KW-0472">Membrane</keyword>
<dbReference type="Gene3D" id="3.90.190.20">
    <property type="entry name" value="Mur ligase, C-terminal domain"/>
    <property type="match status" value="1"/>
</dbReference>
<dbReference type="Pfam" id="PF13623">
    <property type="entry name" value="SurA_N_2"/>
    <property type="match status" value="1"/>
</dbReference>
<reference evidence="6" key="1">
    <citation type="submission" date="2017-09" db="EMBL/GenBank/DDBJ databases">
        <title>Depth-based differentiation of microbial function through sediment-hosted aquifers and enrichment of novel symbionts in the deep terrestrial subsurface.</title>
        <authorList>
            <person name="Probst A.J."/>
            <person name="Ladd B."/>
            <person name="Jarett J.K."/>
            <person name="Geller-Mcgrath D.E."/>
            <person name="Sieber C.M.K."/>
            <person name="Emerson J.B."/>
            <person name="Anantharaman K."/>
            <person name="Thomas B.C."/>
            <person name="Malmstrom R."/>
            <person name="Stieglmeier M."/>
            <person name="Klingl A."/>
            <person name="Woyke T."/>
            <person name="Ryan C.M."/>
            <person name="Banfield J.F."/>
        </authorList>
    </citation>
    <scope>NUCLEOTIDE SEQUENCE [LARGE SCALE GENOMIC DNA]</scope>
</reference>
<evidence type="ECO:0000256" key="1">
    <source>
        <dbReference type="ARBA" id="ARBA00004236"/>
    </source>
</evidence>
<evidence type="ECO:0000256" key="4">
    <source>
        <dbReference type="ARBA" id="ARBA00023186"/>
    </source>
</evidence>
<dbReference type="InterPro" id="IPR027304">
    <property type="entry name" value="Trigger_fact/SurA_dom_sf"/>
</dbReference>
<accession>A0A2M7Q552</accession>
<keyword evidence="4" id="KW-0143">Chaperone</keyword>
<evidence type="ECO:0008006" key="7">
    <source>
        <dbReference type="Google" id="ProtNLM"/>
    </source>
</evidence>
<name>A0A2M7Q552_9BACT</name>
<comment type="subcellular location">
    <subcellularLocation>
        <location evidence="1">Cell membrane</location>
    </subcellularLocation>
</comment>
<dbReference type="PANTHER" id="PTHR47529:SF1">
    <property type="entry name" value="PERIPLASMIC CHAPERONE PPID"/>
    <property type="match status" value="1"/>
</dbReference>
<evidence type="ECO:0000256" key="2">
    <source>
        <dbReference type="ARBA" id="ARBA00022475"/>
    </source>
</evidence>
<dbReference type="InterPro" id="IPR052029">
    <property type="entry name" value="PpiD_chaperone"/>
</dbReference>
<dbReference type="Proteomes" id="UP000230732">
    <property type="component" value="Unassembled WGS sequence"/>
</dbReference>